<dbReference type="PANTHER" id="PTHR41542">
    <property type="entry name" value="BLL5807 PROTEIN"/>
    <property type="match status" value="1"/>
</dbReference>
<keyword evidence="4" id="KW-1185">Reference proteome</keyword>
<sequence length="224" mass="24190">MPTGVIELLILAGIAVFLLMRLRGVLGARTGLEEQQAPRAPRAEPTRAQPAPAPASLEEGVIDPDSATVAEGDEAIGGALSDMRRAEPGFLPSEFLSGARQAFEMILMAFENGDLDTLRRFLAPDVYEGFAGAIEARREQGYTVEARFVGVREARVVGARFDRGSSEAEVAIRFTGEMISAVRDGAGRVVEGDPNEIRRETDTWTFGRRMGSPDPNWLLIATGD</sequence>
<evidence type="ECO:0000313" key="4">
    <source>
        <dbReference type="Proteomes" id="UP000198703"/>
    </source>
</evidence>
<protein>
    <submittedName>
        <fullName evidence="3">Predicted lipid-binding transport protein, Tim44 family</fullName>
    </submittedName>
</protein>
<accession>A0A1H4D4W7</accession>
<proteinExistence type="predicted"/>
<feature type="region of interest" description="Disordered" evidence="1">
    <location>
        <begin position="33"/>
        <end position="62"/>
    </location>
</feature>
<dbReference type="NCBIfam" id="NF033779">
    <property type="entry name" value="Tim44_TimA_adap"/>
    <property type="match status" value="1"/>
</dbReference>
<feature type="domain" description="Tim44-like" evidence="2">
    <location>
        <begin position="76"/>
        <end position="224"/>
    </location>
</feature>
<dbReference type="InterPro" id="IPR007379">
    <property type="entry name" value="Tim44-like_dom"/>
</dbReference>
<evidence type="ECO:0000313" key="3">
    <source>
        <dbReference type="EMBL" id="SEA67651.1"/>
    </source>
</evidence>
<dbReference type="SUPFAM" id="SSF54427">
    <property type="entry name" value="NTF2-like"/>
    <property type="match status" value="1"/>
</dbReference>
<gene>
    <name evidence="3" type="ORF">SAMN05444370_10938</name>
</gene>
<name>A0A1H4D4W7_9RHOB</name>
<dbReference type="PIRSF" id="PIRSF031890">
    <property type="entry name" value="UCP031890_transporter_Tim44"/>
    <property type="match status" value="1"/>
</dbReference>
<dbReference type="SMART" id="SM00978">
    <property type="entry name" value="Tim44"/>
    <property type="match status" value="1"/>
</dbReference>
<dbReference type="Gene3D" id="3.10.450.240">
    <property type="match status" value="1"/>
</dbReference>
<dbReference type="Pfam" id="PF04280">
    <property type="entry name" value="Tim44"/>
    <property type="match status" value="1"/>
</dbReference>
<reference evidence="3 4" key="1">
    <citation type="submission" date="2016-10" db="EMBL/GenBank/DDBJ databases">
        <authorList>
            <person name="de Groot N.N."/>
        </authorList>
    </citation>
    <scope>NUCLEOTIDE SEQUENCE [LARGE SCALE GENOMIC DNA]</scope>
    <source>
        <strain evidence="3 4">DSM 15345</strain>
    </source>
</reference>
<dbReference type="AlphaFoldDB" id="A0A1H4D4W7"/>
<evidence type="ECO:0000256" key="1">
    <source>
        <dbReference type="SAM" id="MobiDB-lite"/>
    </source>
</evidence>
<dbReference type="PANTHER" id="PTHR41542:SF1">
    <property type="entry name" value="BLL5807 PROTEIN"/>
    <property type="match status" value="1"/>
</dbReference>
<dbReference type="OrthoDB" id="9798618at2"/>
<dbReference type="Proteomes" id="UP000198703">
    <property type="component" value="Unassembled WGS sequence"/>
</dbReference>
<dbReference type="InterPro" id="IPR016985">
    <property type="entry name" value="UCP031890_Tim44-rel"/>
</dbReference>
<dbReference type="STRING" id="89524.SAMN05444370_10938"/>
<dbReference type="InterPro" id="IPR032710">
    <property type="entry name" value="NTF2-like_dom_sf"/>
</dbReference>
<dbReference type="EMBL" id="FNQM01000009">
    <property type="protein sequence ID" value="SEA67651.1"/>
    <property type="molecule type" value="Genomic_DNA"/>
</dbReference>
<organism evidence="3 4">
    <name type="scientific">Rubrimonas cliftonensis</name>
    <dbReference type="NCBI Taxonomy" id="89524"/>
    <lineage>
        <taxon>Bacteria</taxon>
        <taxon>Pseudomonadati</taxon>
        <taxon>Pseudomonadota</taxon>
        <taxon>Alphaproteobacteria</taxon>
        <taxon>Rhodobacterales</taxon>
        <taxon>Paracoccaceae</taxon>
        <taxon>Rubrimonas</taxon>
    </lineage>
</organism>
<dbReference type="RefSeq" id="WP_093254521.1">
    <property type="nucleotide sequence ID" value="NZ_FNQM01000009.1"/>
</dbReference>
<evidence type="ECO:0000259" key="2">
    <source>
        <dbReference type="SMART" id="SM00978"/>
    </source>
</evidence>